<dbReference type="GO" id="GO:0006457">
    <property type="term" value="P:protein folding"/>
    <property type="evidence" value="ECO:0007669"/>
    <property type="project" value="TreeGrafter"/>
</dbReference>
<feature type="region of interest" description="Disordered" evidence="1">
    <location>
        <begin position="1"/>
        <end position="38"/>
    </location>
</feature>
<organism evidence="3">
    <name type="scientific">Minutocellus polymorphus</name>
    <dbReference type="NCBI Taxonomy" id="265543"/>
    <lineage>
        <taxon>Eukaryota</taxon>
        <taxon>Sar</taxon>
        <taxon>Stramenopiles</taxon>
        <taxon>Ochrophyta</taxon>
        <taxon>Bacillariophyta</taxon>
        <taxon>Mediophyceae</taxon>
        <taxon>Cymatosirophycidae</taxon>
        <taxon>Cymatosirales</taxon>
        <taxon>Cymatosiraceae</taxon>
        <taxon>Minutocellus</taxon>
    </lineage>
</organism>
<dbReference type="Gene3D" id="2.60.40.790">
    <property type="match status" value="1"/>
</dbReference>
<dbReference type="GO" id="GO:0051082">
    <property type="term" value="F:unfolded protein binding"/>
    <property type="evidence" value="ECO:0007669"/>
    <property type="project" value="TreeGrafter"/>
</dbReference>
<dbReference type="AlphaFoldDB" id="A0A7S0ASB3"/>
<evidence type="ECO:0000313" key="3">
    <source>
        <dbReference type="EMBL" id="CAD8373227.1"/>
    </source>
</evidence>
<dbReference type="EMBL" id="HBEJ01012549">
    <property type="protein sequence ID" value="CAD8373227.1"/>
    <property type="molecule type" value="Transcribed_RNA"/>
</dbReference>
<dbReference type="PANTHER" id="PTHR12356">
    <property type="entry name" value="NUCLEAR MOVEMENT PROTEIN NUDC"/>
    <property type="match status" value="1"/>
</dbReference>
<protein>
    <recommendedName>
        <fullName evidence="2">CS domain-containing protein</fullName>
    </recommendedName>
</protein>
<name>A0A7S0ASB3_9STRA</name>
<evidence type="ECO:0000259" key="2">
    <source>
        <dbReference type="PROSITE" id="PS51203"/>
    </source>
</evidence>
<sequence length="229" mass="24946">MSKLSEYSKFDRIDDSDDDFSSGGRGESAGDGHVASSVGSAVGAAPTSAAAAAAAVPAPIRTKMTKKNDDGRYIFECNGIKIYEWEQSLEEVNMYIEAPPGVQASQLRCNIRTNRLQIGLRGSDRFFIDEETYSKVKIDDSSWYLDDGGVINIVLAKVYRGETWESPLLGRDGGDSRAGQAVDPATKVEIQKELMLLRFQEEHPGFDFRGATFNGSVPDPRDFMGGIGS</sequence>
<gene>
    <name evidence="3" type="ORF">MPOL1434_LOCUS7353</name>
</gene>
<dbReference type="GO" id="GO:0005737">
    <property type="term" value="C:cytoplasm"/>
    <property type="evidence" value="ECO:0007669"/>
    <property type="project" value="TreeGrafter"/>
</dbReference>
<dbReference type="Pfam" id="PF04969">
    <property type="entry name" value="CS"/>
    <property type="match status" value="1"/>
</dbReference>
<proteinExistence type="predicted"/>
<evidence type="ECO:0000256" key="1">
    <source>
        <dbReference type="SAM" id="MobiDB-lite"/>
    </source>
</evidence>
<dbReference type="PROSITE" id="PS51203">
    <property type="entry name" value="CS"/>
    <property type="match status" value="1"/>
</dbReference>
<reference evidence="3" key="1">
    <citation type="submission" date="2021-01" db="EMBL/GenBank/DDBJ databases">
        <authorList>
            <person name="Corre E."/>
            <person name="Pelletier E."/>
            <person name="Niang G."/>
            <person name="Scheremetjew M."/>
            <person name="Finn R."/>
            <person name="Kale V."/>
            <person name="Holt S."/>
            <person name="Cochrane G."/>
            <person name="Meng A."/>
            <person name="Brown T."/>
            <person name="Cohen L."/>
        </authorList>
    </citation>
    <scope>NUCLEOTIDE SEQUENCE</scope>
    <source>
        <strain evidence="3">CCMP3303</strain>
    </source>
</reference>
<dbReference type="SUPFAM" id="SSF49764">
    <property type="entry name" value="HSP20-like chaperones"/>
    <property type="match status" value="1"/>
</dbReference>
<accession>A0A7S0ASB3</accession>
<dbReference type="PANTHER" id="PTHR12356:SF18">
    <property type="entry name" value="NUDC DOMAIN-CONTAINING PROTEIN 2"/>
    <property type="match status" value="1"/>
</dbReference>
<dbReference type="InterPro" id="IPR037898">
    <property type="entry name" value="NudC_fam"/>
</dbReference>
<feature type="domain" description="CS" evidence="2">
    <location>
        <begin position="78"/>
        <end position="168"/>
    </location>
</feature>
<dbReference type="InterPro" id="IPR007052">
    <property type="entry name" value="CS_dom"/>
</dbReference>
<feature type="compositionally biased region" description="Basic and acidic residues" evidence="1">
    <location>
        <begin position="1"/>
        <end position="13"/>
    </location>
</feature>
<dbReference type="InterPro" id="IPR008978">
    <property type="entry name" value="HSP20-like_chaperone"/>
</dbReference>
<dbReference type="CDD" id="cd06467">
    <property type="entry name" value="p23_NUDC_like"/>
    <property type="match status" value="1"/>
</dbReference>